<reference evidence="1 2" key="1">
    <citation type="submission" date="2023-03" db="EMBL/GenBank/DDBJ databases">
        <title>WGS of Gossypium arboreum.</title>
        <authorList>
            <person name="Yu D."/>
        </authorList>
    </citation>
    <scope>NUCLEOTIDE SEQUENCE [LARGE SCALE GENOMIC DNA]</scope>
    <source>
        <tissue evidence="1">Leaf</tissue>
    </source>
</reference>
<gene>
    <name evidence="1" type="ORF">PVK06_030239</name>
</gene>
<keyword evidence="2" id="KW-1185">Reference proteome</keyword>
<evidence type="ECO:0000313" key="1">
    <source>
        <dbReference type="EMBL" id="KAK5802631.1"/>
    </source>
</evidence>
<evidence type="ECO:0000313" key="2">
    <source>
        <dbReference type="Proteomes" id="UP001358586"/>
    </source>
</evidence>
<protein>
    <submittedName>
        <fullName evidence="1">Uncharacterized protein</fullName>
    </submittedName>
</protein>
<name>A0ABR0NNU0_GOSAR</name>
<accession>A0ABR0NNU0</accession>
<proteinExistence type="predicted"/>
<comment type="caution">
    <text evidence="1">The sequence shown here is derived from an EMBL/GenBank/DDBJ whole genome shotgun (WGS) entry which is preliminary data.</text>
</comment>
<dbReference type="Proteomes" id="UP001358586">
    <property type="component" value="Chromosome 9"/>
</dbReference>
<sequence length="90" mass="10031">MACVHGPNYRPDERVMPYLDAVGFRLATLLRMIEDCTITLEDVALQLKPPIDGYAITGSSKVFELATLCYHLLGRLPGDGEARFMSLKFP</sequence>
<organism evidence="1 2">
    <name type="scientific">Gossypium arboreum</name>
    <name type="common">Tree cotton</name>
    <name type="synonym">Gossypium nanking</name>
    <dbReference type="NCBI Taxonomy" id="29729"/>
    <lineage>
        <taxon>Eukaryota</taxon>
        <taxon>Viridiplantae</taxon>
        <taxon>Streptophyta</taxon>
        <taxon>Embryophyta</taxon>
        <taxon>Tracheophyta</taxon>
        <taxon>Spermatophyta</taxon>
        <taxon>Magnoliopsida</taxon>
        <taxon>eudicotyledons</taxon>
        <taxon>Gunneridae</taxon>
        <taxon>Pentapetalae</taxon>
        <taxon>rosids</taxon>
        <taxon>malvids</taxon>
        <taxon>Malvales</taxon>
        <taxon>Malvaceae</taxon>
        <taxon>Malvoideae</taxon>
        <taxon>Gossypium</taxon>
    </lineage>
</organism>
<dbReference type="EMBL" id="JARKNE010000009">
    <property type="protein sequence ID" value="KAK5802631.1"/>
    <property type="molecule type" value="Genomic_DNA"/>
</dbReference>